<gene>
    <name evidence="6" type="ORF">SISNIDRAFT_468375</name>
</gene>
<proteinExistence type="predicted"/>
<evidence type="ECO:0000313" key="6">
    <source>
        <dbReference type="EMBL" id="KZS90597.1"/>
    </source>
</evidence>
<evidence type="ECO:0000313" key="7">
    <source>
        <dbReference type="Proteomes" id="UP000076722"/>
    </source>
</evidence>
<dbReference type="EMBL" id="KV419420">
    <property type="protein sequence ID" value="KZS90597.1"/>
    <property type="molecule type" value="Genomic_DNA"/>
</dbReference>
<evidence type="ECO:0000256" key="2">
    <source>
        <dbReference type="ARBA" id="ARBA00022771"/>
    </source>
</evidence>
<accession>A0A164RIW3</accession>
<dbReference type="PROSITE" id="PS50865">
    <property type="entry name" value="ZF_MYND_2"/>
    <property type="match status" value="1"/>
</dbReference>
<dbReference type="InterPro" id="IPR002893">
    <property type="entry name" value="Znf_MYND"/>
</dbReference>
<evidence type="ECO:0000256" key="3">
    <source>
        <dbReference type="ARBA" id="ARBA00022833"/>
    </source>
</evidence>
<protein>
    <recommendedName>
        <fullName evidence="5">MYND-type domain-containing protein</fullName>
    </recommendedName>
</protein>
<dbReference type="SUPFAM" id="SSF144232">
    <property type="entry name" value="HIT/MYND zinc finger-like"/>
    <property type="match status" value="1"/>
</dbReference>
<dbReference type="AlphaFoldDB" id="A0A164RIW3"/>
<dbReference type="Pfam" id="PF01753">
    <property type="entry name" value="zf-MYND"/>
    <property type="match status" value="1"/>
</dbReference>
<keyword evidence="3" id="KW-0862">Zinc</keyword>
<dbReference type="Gene3D" id="6.10.140.2220">
    <property type="match status" value="1"/>
</dbReference>
<name>A0A164RIW3_9AGAM</name>
<sequence>MPSKYVKCRCDNCFRVLARMRVCSGCSLAQYCDKTCQMMDWPAHRQACPAIQDWVSSRGPDIIRMHLQIHRWITCGSALWEWAIFQALRRNACADYVVHVLLERLEGRRESHTRFRIRSITCVHQQSDLSPLPRVTYGPEELVQQEEDRHKFFIGDAETVKVVFEVGGIVYLHPVSLYDHRCHRFTLKADEDWFIEVKHEERLEQFFDLFARMDFRV</sequence>
<keyword evidence="7" id="KW-1185">Reference proteome</keyword>
<evidence type="ECO:0000256" key="1">
    <source>
        <dbReference type="ARBA" id="ARBA00022723"/>
    </source>
</evidence>
<dbReference type="GO" id="GO:0008270">
    <property type="term" value="F:zinc ion binding"/>
    <property type="evidence" value="ECO:0007669"/>
    <property type="project" value="UniProtKB-KW"/>
</dbReference>
<organism evidence="6 7">
    <name type="scientific">Sistotremastrum niveocremeum HHB9708</name>
    <dbReference type="NCBI Taxonomy" id="1314777"/>
    <lineage>
        <taxon>Eukaryota</taxon>
        <taxon>Fungi</taxon>
        <taxon>Dikarya</taxon>
        <taxon>Basidiomycota</taxon>
        <taxon>Agaricomycotina</taxon>
        <taxon>Agaricomycetes</taxon>
        <taxon>Sistotremastrales</taxon>
        <taxon>Sistotremastraceae</taxon>
        <taxon>Sertulicium</taxon>
        <taxon>Sertulicium niveocremeum</taxon>
    </lineage>
</organism>
<feature type="domain" description="MYND-type" evidence="5">
    <location>
        <begin position="10"/>
        <end position="48"/>
    </location>
</feature>
<dbReference type="STRING" id="1314777.A0A164RIW3"/>
<keyword evidence="1" id="KW-0479">Metal-binding</keyword>
<dbReference type="Proteomes" id="UP000076722">
    <property type="component" value="Unassembled WGS sequence"/>
</dbReference>
<reference evidence="6 7" key="1">
    <citation type="journal article" date="2016" name="Mol. Biol. Evol.">
        <title>Comparative Genomics of Early-Diverging Mushroom-Forming Fungi Provides Insights into the Origins of Lignocellulose Decay Capabilities.</title>
        <authorList>
            <person name="Nagy L.G."/>
            <person name="Riley R."/>
            <person name="Tritt A."/>
            <person name="Adam C."/>
            <person name="Daum C."/>
            <person name="Floudas D."/>
            <person name="Sun H."/>
            <person name="Yadav J.S."/>
            <person name="Pangilinan J."/>
            <person name="Larsson K.H."/>
            <person name="Matsuura K."/>
            <person name="Barry K."/>
            <person name="Labutti K."/>
            <person name="Kuo R."/>
            <person name="Ohm R.A."/>
            <person name="Bhattacharya S.S."/>
            <person name="Shirouzu T."/>
            <person name="Yoshinaga Y."/>
            <person name="Martin F.M."/>
            <person name="Grigoriev I.V."/>
            <person name="Hibbett D.S."/>
        </authorList>
    </citation>
    <scope>NUCLEOTIDE SEQUENCE [LARGE SCALE GENOMIC DNA]</scope>
    <source>
        <strain evidence="6 7">HHB9708</strain>
    </source>
</reference>
<evidence type="ECO:0000259" key="5">
    <source>
        <dbReference type="PROSITE" id="PS50865"/>
    </source>
</evidence>
<keyword evidence="2 4" id="KW-0863">Zinc-finger</keyword>
<evidence type="ECO:0000256" key="4">
    <source>
        <dbReference type="PROSITE-ProRule" id="PRU00134"/>
    </source>
</evidence>